<accession>A0A9W8Y9L4</accession>
<dbReference type="EMBL" id="JAPEUY010000007">
    <property type="protein sequence ID" value="KAJ4371469.1"/>
    <property type="molecule type" value="Genomic_DNA"/>
</dbReference>
<protein>
    <submittedName>
        <fullName evidence="2">Uncharacterized protein</fullName>
    </submittedName>
</protein>
<name>A0A9W8Y9L4_9PLEO</name>
<sequence length="374" mass="41393">MSANTEADVPYTAQVATEHLEVGNNGKVDNNGKADILRKTQDTMSLAHILSPDTPDVTAGAHELVRPSTPVNPTTLLKDEVLSPDTAMSDIDEPADAGKIIEGVADRAEGAKCGQDLAEGDEGAGDVMDIDDADREFVCMNDEWTPCKTGQHTMDLARKVISDHFGRNKACTRDIQDWPLFCRKHYQRATYDKEKWQLRKMALVIRQFDVIEKQFPGTTYDINFKKSEENRLNQYSRHVAAGMANTEAEKKVAPGAGKHFEAPIDVLRELDQWLGKGKSCAEVKNVADVILQMLEEKETEQVPAIEFLPQLPGKLYTPKKTPVKSRVSKSPRTPKTPKTPQSSKMPKTPKTPTRVSTKGSIKKPLQQVKTSPSS</sequence>
<feature type="region of interest" description="Disordered" evidence="1">
    <location>
        <begin position="313"/>
        <end position="374"/>
    </location>
</feature>
<feature type="compositionally biased region" description="Low complexity" evidence="1">
    <location>
        <begin position="330"/>
        <end position="353"/>
    </location>
</feature>
<dbReference type="OrthoDB" id="4161595at2759"/>
<organism evidence="2 3">
    <name type="scientific">Neocucurbitaria cava</name>
    <dbReference type="NCBI Taxonomy" id="798079"/>
    <lineage>
        <taxon>Eukaryota</taxon>
        <taxon>Fungi</taxon>
        <taxon>Dikarya</taxon>
        <taxon>Ascomycota</taxon>
        <taxon>Pezizomycotina</taxon>
        <taxon>Dothideomycetes</taxon>
        <taxon>Pleosporomycetidae</taxon>
        <taxon>Pleosporales</taxon>
        <taxon>Pleosporineae</taxon>
        <taxon>Cucurbitariaceae</taxon>
        <taxon>Neocucurbitaria</taxon>
    </lineage>
</organism>
<evidence type="ECO:0000313" key="2">
    <source>
        <dbReference type="EMBL" id="KAJ4371469.1"/>
    </source>
</evidence>
<dbReference type="Proteomes" id="UP001140560">
    <property type="component" value="Unassembled WGS sequence"/>
</dbReference>
<reference evidence="2" key="1">
    <citation type="submission" date="2022-10" db="EMBL/GenBank/DDBJ databases">
        <title>Tapping the CABI collections for fungal endophytes: first genome assemblies for Collariella, Neodidymelliopsis, Ascochyta clinopodiicola, Didymella pomorum, Didymosphaeria variabile, Neocosmospora piperis and Neocucurbitaria cava.</title>
        <authorList>
            <person name="Hill R."/>
        </authorList>
    </citation>
    <scope>NUCLEOTIDE SEQUENCE</scope>
    <source>
        <strain evidence="2">IMI 356814</strain>
    </source>
</reference>
<gene>
    <name evidence="2" type="ORF">N0V83_004686</name>
</gene>
<dbReference type="AlphaFoldDB" id="A0A9W8Y9L4"/>
<keyword evidence="3" id="KW-1185">Reference proteome</keyword>
<evidence type="ECO:0000256" key="1">
    <source>
        <dbReference type="SAM" id="MobiDB-lite"/>
    </source>
</evidence>
<evidence type="ECO:0000313" key="3">
    <source>
        <dbReference type="Proteomes" id="UP001140560"/>
    </source>
</evidence>
<proteinExistence type="predicted"/>
<comment type="caution">
    <text evidence="2">The sequence shown here is derived from an EMBL/GenBank/DDBJ whole genome shotgun (WGS) entry which is preliminary data.</text>
</comment>